<comment type="caution">
    <text evidence="10">The sequence shown here is derived from an EMBL/GenBank/DDBJ whole genome shotgun (WGS) entry which is preliminary data.</text>
</comment>
<evidence type="ECO:0000256" key="9">
    <source>
        <dbReference type="SAM" id="Phobius"/>
    </source>
</evidence>
<evidence type="ECO:0000256" key="5">
    <source>
        <dbReference type="ARBA" id="ARBA00022692"/>
    </source>
</evidence>
<feature type="transmembrane region" description="Helical" evidence="9">
    <location>
        <begin position="334"/>
        <end position="361"/>
    </location>
</feature>
<organism evidence="10 11">
    <name type="scientific">Amorphus orientalis</name>
    <dbReference type="NCBI Taxonomy" id="649198"/>
    <lineage>
        <taxon>Bacteria</taxon>
        <taxon>Pseudomonadati</taxon>
        <taxon>Pseudomonadota</taxon>
        <taxon>Alphaproteobacteria</taxon>
        <taxon>Hyphomicrobiales</taxon>
        <taxon>Amorphaceae</taxon>
        <taxon>Amorphus</taxon>
    </lineage>
</organism>
<evidence type="ECO:0000256" key="2">
    <source>
        <dbReference type="ARBA" id="ARBA00022448"/>
    </source>
</evidence>
<keyword evidence="3" id="KW-1003">Cell membrane</keyword>
<dbReference type="GO" id="GO:0005886">
    <property type="term" value="C:plasma membrane"/>
    <property type="evidence" value="ECO:0007669"/>
    <property type="project" value="UniProtKB-SubCell"/>
</dbReference>
<feature type="transmembrane region" description="Helical" evidence="9">
    <location>
        <begin position="188"/>
        <end position="209"/>
    </location>
</feature>
<feature type="transmembrane region" description="Helical" evidence="9">
    <location>
        <begin position="45"/>
        <end position="73"/>
    </location>
</feature>
<dbReference type="PANTHER" id="PTHR30574:SF1">
    <property type="entry name" value="SULPHUR TRANSPORT DOMAIN-CONTAINING PROTEIN"/>
    <property type="match status" value="1"/>
</dbReference>
<name>A0AAE3VPL4_9HYPH</name>
<evidence type="ECO:0000256" key="4">
    <source>
        <dbReference type="ARBA" id="ARBA00022519"/>
    </source>
</evidence>
<dbReference type="InterPro" id="IPR007272">
    <property type="entry name" value="Sulf_transp_TsuA/YedE"/>
</dbReference>
<evidence type="ECO:0000313" key="11">
    <source>
        <dbReference type="Proteomes" id="UP001229244"/>
    </source>
</evidence>
<comment type="similarity">
    <text evidence="8">Belongs to the TsuA/YedE (TC 9.B.102) family.</text>
</comment>
<reference evidence="10" key="1">
    <citation type="submission" date="2023-07" db="EMBL/GenBank/DDBJ databases">
        <title>Genomic Encyclopedia of Type Strains, Phase IV (KMG-IV): sequencing the most valuable type-strain genomes for metagenomic binning, comparative biology and taxonomic classification.</title>
        <authorList>
            <person name="Goeker M."/>
        </authorList>
    </citation>
    <scope>NUCLEOTIDE SEQUENCE</scope>
    <source>
        <strain evidence="10">DSM 21202</strain>
    </source>
</reference>
<dbReference type="AlphaFoldDB" id="A0AAE3VPL4"/>
<evidence type="ECO:0000256" key="7">
    <source>
        <dbReference type="ARBA" id="ARBA00023136"/>
    </source>
</evidence>
<evidence type="ECO:0000256" key="1">
    <source>
        <dbReference type="ARBA" id="ARBA00004429"/>
    </source>
</evidence>
<gene>
    <name evidence="10" type="ORF">J2S73_002970</name>
</gene>
<feature type="transmembrane region" description="Helical" evidence="9">
    <location>
        <begin position="142"/>
        <end position="168"/>
    </location>
</feature>
<dbReference type="PANTHER" id="PTHR30574">
    <property type="entry name" value="INNER MEMBRANE PROTEIN YEDE"/>
    <property type="match status" value="1"/>
</dbReference>
<keyword evidence="4" id="KW-0997">Cell inner membrane</keyword>
<proteinExistence type="inferred from homology"/>
<dbReference type="RefSeq" id="WP_306886379.1">
    <property type="nucleotide sequence ID" value="NZ_JAUSUL010000003.1"/>
</dbReference>
<feature type="transmembrane region" description="Helical" evidence="9">
    <location>
        <begin position="367"/>
        <end position="386"/>
    </location>
</feature>
<keyword evidence="2" id="KW-0813">Transport</keyword>
<keyword evidence="7 9" id="KW-0472">Membrane</keyword>
<feature type="transmembrane region" description="Helical" evidence="9">
    <location>
        <begin position="304"/>
        <end position="322"/>
    </location>
</feature>
<evidence type="ECO:0000256" key="3">
    <source>
        <dbReference type="ARBA" id="ARBA00022475"/>
    </source>
</evidence>
<feature type="transmembrane region" description="Helical" evidence="9">
    <location>
        <begin position="85"/>
        <end position="103"/>
    </location>
</feature>
<keyword evidence="11" id="KW-1185">Reference proteome</keyword>
<protein>
    <submittedName>
        <fullName evidence="10">Membrane protein YedE/YeeE</fullName>
    </submittedName>
</protein>
<sequence>MGPTPKPNERSTPLPGHAGLSLALAGLALPVLALAAWSQGGWRLAAALAIGAFAGFALYHAAFGFASSWRLLVRERRGEGVRAQALLLVATSALSFPLIAYGAGIGLPAYGYVFPFGIAAALGAFLFGFGMQLGAGCGSGTLFAVGGGSVRMLVTLAAFVAGSFLATAHLPAWHALPAFPATSLISRLGPLTAFAITAAACCAIAWFAGRLEKGRPSEAPRRPMGFVFRGPWSTTVGALALALVGIATLLVLHRPWGITSGFTLWGGKIAHGLGVPIQTWPYWSGQMEAVERSVFADATSVMDFGIIAGAMAAAALAGRFAPHLRIARRDLLTAVFGGLLMGYGARLAFGCNIGGLVGGIVSGSLHGWGWLLFGFLGSVAGTFARVRIGIDPAFPATGRAATD</sequence>
<dbReference type="Proteomes" id="UP001229244">
    <property type="component" value="Unassembled WGS sequence"/>
</dbReference>
<evidence type="ECO:0000256" key="6">
    <source>
        <dbReference type="ARBA" id="ARBA00022989"/>
    </source>
</evidence>
<keyword evidence="6 9" id="KW-1133">Transmembrane helix</keyword>
<dbReference type="EMBL" id="JAUSUL010000003">
    <property type="protein sequence ID" value="MDQ0316494.1"/>
    <property type="molecule type" value="Genomic_DNA"/>
</dbReference>
<evidence type="ECO:0000313" key="10">
    <source>
        <dbReference type="EMBL" id="MDQ0316494.1"/>
    </source>
</evidence>
<dbReference type="Pfam" id="PF04143">
    <property type="entry name" value="Sulf_transp"/>
    <property type="match status" value="1"/>
</dbReference>
<comment type="subcellular location">
    <subcellularLocation>
        <location evidence="1">Cell inner membrane</location>
        <topology evidence="1">Multi-pass membrane protein</topology>
    </subcellularLocation>
</comment>
<keyword evidence="5 9" id="KW-0812">Transmembrane</keyword>
<evidence type="ECO:0000256" key="8">
    <source>
        <dbReference type="ARBA" id="ARBA00035655"/>
    </source>
</evidence>
<feature type="transmembrane region" description="Helical" evidence="9">
    <location>
        <begin position="230"/>
        <end position="252"/>
    </location>
</feature>
<accession>A0AAE3VPL4</accession>